<gene>
    <name evidence="4" type="ORF">QTJ16_004017</name>
</gene>
<keyword evidence="5" id="KW-1185">Reference proteome</keyword>
<feature type="compositionally biased region" description="Polar residues" evidence="3">
    <location>
        <begin position="10"/>
        <end position="45"/>
    </location>
</feature>
<keyword evidence="1" id="KW-0677">Repeat</keyword>
<dbReference type="GO" id="GO:0016560">
    <property type="term" value="P:protein import into peroxisome matrix, docking"/>
    <property type="evidence" value="ECO:0007669"/>
    <property type="project" value="TreeGrafter"/>
</dbReference>
<dbReference type="GO" id="GO:0005778">
    <property type="term" value="C:peroxisomal membrane"/>
    <property type="evidence" value="ECO:0007669"/>
    <property type="project" value="TreeGrafter"/>
</dbReference>
<evidence type="ECO:0000313" key="5">
    <source>
        <dbReference type="Proteomes" id="UP001285354"/>
    </source>
</evidence>
<dbReference type="Proteomes" id="UP001285354">
    <property type="component" value="Unassembled WGS sequence"/>
</dbReference>
<evidence type="ECO:0000256" key="2">
    <source>
        <dbReference type="ARBA" id="ARBA00022803"/>
    </source>
</evidence>
<dbReference type="PANTHER" id="PTHR10130">
    <property type="entry name" value="PEROXISOMAL TARGETING SIGNAL 1 RECEPTOR PEX5"/>
    <property type="match status" value="1"/>
</dbReference>
<dbReference type="InterPro" id="IPR024111">
    <property type="entry name" value="PEX5/PEX5L"/>
</dbReference>
<feature type="region of interest" description="Disordered" evidence="3">
    <location>
        <begin position="1"/>
        <end position="123"/>
    </location>
</feature>
<accession>A0AAD9T1A8</accession>
<evidence type="ECO:0000313" key="4">
    <source>
        <dbReference type="EMBL" id="KAK2626842.1"/>
    </source>
</evidence>
<evidence type="ECO:0000256" key="1">
    <source>
        <dbReference type="ARBA" id="ARBA00022737"/>
    </source>
</evidence>
<dbReference type="EMBL" id="JAUBYV010000005">
    <property type="protein sequence ID" value="KAK2626842.1"/>
    <property type="molecule type" value="Genomic_DNA"/>
</dbReference>
<organism evidence="4 5">
    <name type="scientific">Diplocarpon rosae</name>
    <dbReference type="NCBI Taxonomy" id="946125"/>
    <lineage>
        <taxon>Eukaryota</taxon>
        <taxon>Fungi</taxon>
        <taxon>Dikarya</taxon>
        <taxon>Ascomycota</taxon>
        <taxon>Pezizomycotina</taxon>
        <taxon>Leotiomycetes</taxon>
        <taxon>Helotiales</taxon>
        <taxon>Drepanopezizaceae</taxon>
        <taxon>Diplocarpon</taxon>
    </lineage>
</organism>
<dbReference type="PANTHER" id="PTHR10130:SF4">
    <property type="entry name" value="MICROBODY (PEROXISOME) BIOGENESIS PROTEIN PEROXIN 20 (EUROFUNG)"/>
    <property type="match status" value="1"/>
</dbReference>
<name>A0AAD9T1A8_9HELO</name>
<comment type="caution">
    <text evidence="4">The sequence shown here is derived from an EMBL/GenBank/DDBJ whole genome shotgun (WGS) entry which is preliminary data.</text>
</comment>
<protein>
    <recommendedName>
        <fullName evidence="6">Peroxin 20</fullName>
    </recommendedName>
</protein>
<keyword evidence="2" id="KW-0802">TPR repeat</keyword>
<evidence type="ECO:0000256" key="3">
    <source>
        <dbReference type="SAM" id="MobiDB-lite"/>
    </source>
</evidence>
<sequence>MADSMCGPSNALQNFQKHTTVDRTLQQDRLISRQSPSQGFRSSPGPSAEFLDHDFEAFQAGQPPLDHGFGPQAFSHAPSNLRQQPGPASWASDFERLQLSNSPQVHQQSFNPQLQQRGDGGGWHQEFARQQSQNGSGVEKLIGHNSSPFRASSGMGVLPQYIGGFNGPQAQATVTQQTLSVEAFDEAAFDRAFDEAAKAEAEAMRQEEHPLQEASKGQYIELGQDTLIGESAEGLVVDSTGLLHQERIGADRIYDPLSLDPEARERELQNDPDALSKTAAQLLDAVAHEQNPKFQNSQFLHLMRQLRGKEATIVGDKLVTTANEEAKSLQVAQ</sequence>
<dbReference type="GO" id="GO:0005829">
    <property type="term" value="C:cytosol"/>
    <property type="evidence" value="ECO:0007669"/>
    <property type="project" value="TreeGrafter"/>
</dbReference>
<dbReference type="AlphaFoldDB" id="A0AAD9T1A8"/>
<dbReference type="GO" id="GO:0005052">
    <property type="term" value="F:peroxisome matrix targeting signal-1 binding"/>
    <property type="evidence" value="ECO:0007669"/>
    <property type="project" value="TreeGrafter"/>
</dbReference>
<proteinExistence type="predicted"/>
<evidence type="ECO:0008006" key="6">
    <source>
        <dbReference type="Google" id="ProtNLM"/>
    </source>
</evidence>
<feature type="compositionally biased region" description="Polar residues" evidence="3">
    <location>
        <begin position="98"/>
        <end position="116"/>
    </location>
</feature>
<reference evidence="4" key="1">
    <citation type="submission" date="2023-06" db="EMBL/GenBank/DDBJ databases">
        <title>Draft genome of Marssonina rosae.</title>
        <authorList>
            <person name="Cheng Q."/>
        </authorList>
    </citation>
    <scope>NUCLEOTIDE SEQUENCE</scope>
    <source>
        <strain evidence="4">R4</strain>
    </source>
</reference>